<evidence type="ECO:0000313" key="8">
    <source>
        <dbReference type="Proteomes" id="UP000827092"/>
    </source>
</evidence>
<evidence type="ECO:0000256" key="1">
    <source>
        <dbReference type="ARBA" id="ARBA00004167"/>
    </source>
</evidence>
<evidence type="ECO:0000256" key="5">
    <source>
        <dbReference type="ARBA" id="ARBA00023180"/>
    </source>
</evidence>
<dbReference type="GO" id="GO:0017147">
    <property type="term" value="F:Wnt-protein binding"/>
    <property type="evidence" value="ECO:0007669"/>
    <property type="project" value="InterPro"/>
</dbReference>
<evidence type="ECO:0000313" key="7">
    <source>
        <dbReference type="EMBL" id="KAG8179483.1"/>
    </source>
</evidence>
<feature type="domain" description="APCDD1" evidence="6">
    <location>
        <begin position="301"/>
        <end position="486"/>
    </location>
</feature>
<keyword evidence="5" id="KW-0325">Glycoprotein</keyword>
<organism evidence="7 8">
    <name type="scientific">Oedothorax gibbosus</name>
    <dbReference type="NCBI Taxonomy" id="931172"/>
    <lineage>
        <taxon>Eukaryota</taxon>
        <taxon>Metazoa</taxon>
        <taxon>Ecdysozoa</taxon>
        <taxon>Arthropoda</taxon>
        <taxon>Chelicerata</taxon>
        <taxon>Arachnida</taxon>
        <taxon>Araneae</taxon>
        <taxon>Araneomorphae</taxon>
        <taxon>Entelegynae</taxon>
        <taxon>Araneoidea</taxon>
        <taxon>Linyphiidae</taxon>
        <taxon>Erigoninae</taxon>
        <taxon>Oedothorax</taxon>
    </lineage>
</organism>
<dbReference type="PANTHER" id="PTHR31021:SF1">
    <property type="entry name" value="CHROMOSOME UNDETERMINED SCAFFOLD_56, WHOLE GENOME SHOTGUN SEQUENCE"/>
    <property type="match status" value="1"/>
</dbReference>
<keyword evidence="3" id="KW-0732">Signal</keyword>
<evidence type="ECO:0000256" key="2">
    <source>
        <dbReference type="ARBA" id="ARBA00022692"/>
    </source>
</evidence>
<dbReference type="GO" id="GO:0030178">
    <property type="term" value="P:negative regulation of Wnt signaling pathway"/>
    <property type="evidence" value="ECO:0007669"/>
    <property type="project" value="InterPro"/>
</dbReference>
<reference evidence="7 8" key="1">
    <citation type="journal article" date="2022" name="Nat. Ecol. Evol.">
        <title>A masculinizing supergene underlies an exaggerated male reproductive morph in a spider.</title>
        <authorList>
            <person name="Hendrickx F."/>
            <person name="De Corte Z."/>
            <person name="Sonet G."/>
            <person name="Van Belleghem S.M."/>
            <person name="Kostlbacher S."/>
            <person name="Vangestel C."/>
        </authorList>
    </citation>
    <scope>NUCLEOTIDE SEQUENCE [LARGE SCALE GENOMIC DNA]</scope>
    <source>
        <strain evidence="7">W744_W776</strain>
    </source>
</reference>
<dbReference type="InterPro" id="IPR042425">
    <property type="entry name" value="APCDD1"/>
</dbReference>
<name>A0AAV6U6N4_9ARAC</name>
<dbReference type="AlphaFoldDB" id="A0AAV6U6N4"/>
<comment type="subcellular location">
    <subcellularLocation>
        <location evidence="1">Membrane</location>
        <topology evidence="1">Single-pass membrane protein</topology>
    </subcellularLocation>
</comment>
<keyword evidence="4" id="KW-0472">Membrane</keyword>
<protein>
    <recommendedName>
        <fullName evidence="6">APCDD1 domain-containing protein</fullName>
    </recommendedName>
</protein>
<dbReference type="GO" id="GO:0005886">
    <property type="term" value="C:plasma membrane"/>
    <property type="evidence" value="ECO:0007669"/>
    <property type="project" value="InterPro"/>
</dbReference>
<evidence type="ECO:0000256" key="3">
    <source>
        <dbReference type="ARBA" id="ARBA00022729"/>
    </source>
</evidence>
<proteinExistence type="predicted"/>
<dbReference type="EMBL" id="JAFNEN010000623">
    <property type="protein sequence ID" value="KAG8179483.1"/>
    <property type="molecule type" value="Genomic_DNA"/>
</dbReference>
<dbReference type="Pfam" id="PF14921">
    <property type="entry name" value="APCDDC"/>
    <property type="match status" value="2"/>
</dbReference>
<keyword evidence="8" id="KW-1185">Reference proteome</keyword>
<dbReference type="Proteomes" id="UP000827092">
    <property type="component" value="Unassembled WGS sequence"/>
</dbReference>
<feature type="domain" description="APCDD1" evidence="6">
    <location>
        <begin position="41"/>
        <end position="298"/>
    </location>
</feature>
<evidence type="ECO:0000259" key="6">
    <source>
        <dbReference type="SMART" id="SM01352"/>
    </source>
</evidence>
<dbReference type="PANTHER" id="PTHR31021">
    <property type="entry name" value="ADENOMATOSIS POLYPOSIS COLI DOWN-REGULATED 1"/>
    <property type="match status" value="1"/>
</dbReference>
<keyword evidence="2" id="KW-0812">Transmembrane</keyword>
<sequence length="536" mass="60180">MSNEVVRKKADKMKMKLPLHDIFIKVSLLLFVIVEAGHSSSCQKWQADVVKAEASVKVSRNYKGLWISEKCEIHSGPQFILRRYHLSRSGHFNLVRFHYLDPWCTAPAFSVSAMGKLVPSPDKATSAAASWVVPGGLELDYDLRRVVLVAFTQTSARRLAHSVNESCPGFVGAGGWKPFKKYKVLSYEGRNARKVHHRRQGLGLLHDADCTRVLDLNFDELQLMRLEHRTPLRFRQRGGSRDTSQRHQSYLYLGAKGFPKGSRPTYYQTPLLPAQVVHCPTCRSVSKSSSTSPPVLLASYSSDPPPSGLSGEWLSLRCEVRPYGLFLRRTFIFGGSTQDKNNHWQAQHSYYRDQNCNSPMFTLAARGIYHPGQPSEAVADATEYDFHIDEAYITPEDIQFANNLNGILGCGSHGKWRVGTMGNLTGYGGCRELGIAVPSVELDIIRYGREDPDILFLYLGETTQNEGRATSFQPPLVRCSGSDETANADDYVLNFNELQPLPLTSWRSRAESGSKGHIHGDLLWYLMMSCAFYLLY</sequence>
<comment type="caution">
    <text evidence="7">The sequence shown here is derived from an EMBL/GenBank/DDBJ whole genome shotgun (WGS) entry which is preliminary data.</text>
</comment>
<dbReference type="SMART" id="SM01352">
    <property type="entry name" value="APCDDC"/>
    <property type="match status" value="2"/>
</dbReference>
<evidence type="ECO:0000256" key="4">
    <source>
        <dbReference type="ARBA" id="ARBA00023136"/>
    </source>
</evidence>
<dbReference type="InterPro" id="IPR029405">
    <property type="entry name" value="APCDD1_dom"/>
</dbReference>
<gene>
    <name evidence="7" type="ORF">JTE90_027195</name>
</gene>
<accession>A0AAV6U6N4</accession>